<proteinExistence type="predicted"/>
<keyword evidence="1" id="KW-0732">Signal</keyword>
<dbReference type="Pfam" id="PF08239">
    <property type="entry name" value="SH3_3"/>
    <property type="match status" value="1"/>
</dbReference>
<dbReference type="Gene3D" id="2.30.30.40">
    <property type="entry name" value="SH3 Domains"/>
    <property type="match status" value="1"/>
</dbReference>
<keyword evidence="4" id="KW-1185">Reference proteome</keyword>
<sequence>MAANTIRTIGLGLALAMSSAGSVLAEDFPHYAAVTGVAADDVLNLRAEPTASAPVLGTLSPGATGIEITGASADEKWLRLNVDGRTGWAAARFLKDVPMPPWWTEQVPLACSGTEPFWSLRYAPGLFRFEMAGEAAQNLDVEWSGAPQNGKAETVGMKLSRKGTEGFVVFKGGTCSDGMSDALYAIGLDLFLKTSAGRRALTGCCRLD</sequence>
<reference evidence="3 4" key="1">
    <citation type="submission" date="2017-01" db="EMBL/GenBank/DDBJ databases">
        <title>The complete genome sequence of a sulfur-oxidizing marine bacterium Thioclava sp. 25B10_4T.</title>
        <authorList>
            <person name="Liu Y."/>
            <person name="Lai Q."/>
            <person name="Shao Z."/>
        </authorList>
    </citation>
    <scope>NUCLEOTIDE SEQUENCE [LARGE SCALE GENOMIC DNA]</scope>
    <source>
        <strain evidence="3 4">25B10_4</strain>
    </source>
</reference>
<protein>
    <recommendedName>
        <fullName evidence="2">SH3b domain-containing protein</fullName>
    </recommendedName>
</protein>
<dbReference type="RefSeq" id="WP_075775196.1">
    <property type="nucleotide sequence ID" value="NZ_CP019437.1"/>
</dbReference>
<dbReference type="InterPro" id="IPR003646">
    <property type="entry name" value="SH3-like_bac-type"/>
</dbReference>
<dbReference type="SMART" id="SM00287">
    <property type="entry name" value="SH3b"/>
    <property type="match status" value="1"/>
</dbReference>
<dbReference type="EMBL" id="CP019437">
    <property type="protein sequence ID" value="AQS46637.1"/>
    <property type="molecule type" value="Genomic_DNA"/>
</dbReference>
<accession>A0ABN4X6C7</accession>
<evidence type="ECO:0000313" key="3">
    <source>
        <dbReference type="EMBL" id="AQS46637.1"/>
    </source>
</evidence>
<name>A0ABN4X6C7_9RHOB</name>
<feature type="domain" description="SH3b" evidence="2">
    <location>
        <begin position="32"/>
        <end position="97"/>
    </location>
</feature>
<feature type="chain" id="PRO_5045238252" description="SH3b domain-containing protein" evidence="1">
    <location>
        <begin position="26"/>
        <end position="208"/>
    </location>
</feature>
<organism evidence="3 4">
    <name type="scientific">Thioclava nitratireducens</name>
    <dbReference type="NCBI Taxonomy" id="1915078"/>
    <lineage>
        <taxon>Bacteria</taxon>
        <taxon>Pseudomonadati</taxon>
        <taxon>Pseudomonadota</taxon>
        <taxon>Alphaproteobacteria</taxon>
        <taxon>Rhodobacterales</taxon>
        <taxon>Paracoccaceae</taxon>
        <taxon>Thioclava</taxon>
    </lineage>
</organism>
<gene>
    <name evidence="3" type="ORF">BMG03_01575</name>
</gene>
<evidence type="ECO:0000313" key="4">
    <source>
        <dbReference type="Proteomes" id="UP000185622"/>
    </source>
</evidence>
<evidence type="ECO:0000256" key="1">
    <source>
        <dbReference type="SAM" id="SignalP"/>
    </source>
</evidence>
<evidence type="ECO:0000259" key="2">
    <source>
        <dbReference type="SMART" id="SM00287"/>
    </source>
</evidence>
<feature type="signal peptide" evidence="1">
    <location>
        <begin position="1"/>
        <end position="25"/>
    </location>
</feature>
<dbReference type="Proteomes" id="UP000185622">
    <property type="component" value="Chromosome"/>
</dbReference>